<dbReference type="PROSITE" id="PS50851">
    <property type="entry name" value="CHEW"/>
    <property type="match status" value="1"/>
</dbReference>
<dbReference type="Pfam" id="PF01584">
    <property type="entry name" value="CheW"/>
    <property type="match status" value="1"/>
</dbReference>
<dbReference type="OrthoDB" id="3291462at2"/>
<name>A0A8E2VI13_9RHOB</name>
<dbReference type="RefSeq" id="WP_108028081.1">
    <property type="nucleotide sequence ID" value="NZ_QAYC01000013.1"/>
</dbReference>
<dbReference type="CDD" id="cd00732">
    <property type="entry name" value="CheW"/>
    <property type="match status" value="1"/>
</dbReference>
<reference evidence="2 3" key="1">
    <citation type="submission" date="2018-04" db="EMBL/GenBank/DDBJ databases">
        <title>Genomic Encyclopedia of Archaeal and Bacterial Type Strains, Phase II (KMG-II): from individual species to whole genera.</title>
        <authorList>
            <person name="Goeker M."/>
        </authorList>
    </citation>
    <scope>NUCLEOTIDE SEQUENCE [LARGE SCALE GENOMIC DNA]</scope>
    <source>
        <strain evidence="2 3">DSM 19783</strain>
    </source>
</reference>
<dbReference type="SMART" id="SM00260">
    <property type="entry name" value="CheW"/>
    <property type="match status" value="1"/>
</dbReference>
<gene>
    <name evidence="2" type="ORF">C8N38_11322</name>
</gene>
<dbReference type="PANTHER" id="PTHR22617">
    <property type="entry name" value="CHEMOTAXIS SENSOR HISTIDINE KINASE-RELATED"/>
    <property type="match status" value="1"/>
</dbReference>
<dbReference type="EMBL" id="QAYC01000013">
    <property type="protein sequence ID" value="PTW45622.1"/>
    <property type="molecule type" value="Genomic_DNA"/>
</dbReference>
<dbReference type="GO" id="GO:0005829">
    <property type="term" value="C:cytosol"/>
    <property type="evidence" value="ECO:0007669"/>
    <property type="project" value="TreeGrafter"/>
</dbReference>
<dbReference type="InterPro" id="IPR036061">
    <property type="entry name" value="CheW-like_dom_sf"/>
</dbReference>
<organism evidence="2 3">
    <name type="scientific">Rhodovulum kholense</name>
    <dbReference type="NCBI Taxonomy" id="453584"/>
    <lineage>
        <taxon>Bacteria</taxon>
        <taxon>Pseudomonadati</taxon>
        <taxon>Pseudomonadota</taxon>
        <taxon>Alphaproteobacteria</taxon>
        <taxon>Rhodobacterales</taxon>
        <taxon>Paracoccaceae</taxon>
        <taxon>Rhodovulum</taxon>
    </lineage>
</organism>
<dbReference type="Gene3D" id="2.40.50.180">
    <property type="entry name" value="CheA-289, Domain 4"/>
    <property type="match status" value="1"/>
</dbReference>
<dbReference type="PANTHER" id="PTHR22617:SF23">
    <property type="entry name" value="CHEMOTAXIS PROTEIN CHEW"/>
    <property type="match status" value="1"/>
</dbReference>
<protein>
    <submittedName>
        <fullName evidence="2">CheW protein</fullName>
    </submittedName>
</protein>
<evidence type="ECO:0000313" key="3">
    <source>
        <dbReference type="Proteomes" id="UP000244037"/>
    </source>
</evidence>
<dbReference type="Gene3D" id="2.30.30.40">
    <property type="entry name" value="SH3 Domains"/>
    <property type="match status" value="1"/>
</dbReference>
<dbReference type="InterPro" id="IPR002545">
    <property type="entry name" value="CheW-lke_dom"/>
</dbReference>
<keyword evidence="3" id="KW-1185">Reference proteome</keyword>
<accession>A0A8E2VI13</accession>
<dbReference type="InterPro" id="IPR039315">
    <property type="entry name" value="CheW"/>
</dbReference>
<evidence type="ECO:0000313" key="2">
    <source>
        <dbReference type="EMBL" id="PTW45622.1"/>
    </source>
</evidence>
<comment type="caution">
    <text evidence="2">The sequence shown here is derived from an EMBL/GenBank/DDBJ whole genome shotgun (WGS) entry which is preliminary data.</text>
</comment>
<feature type="domain" description="CheW-like" evidence="1">
    <location>
        <begin position="4"/>
        <end position="148"/>
    </location>
</feature>
<sequence>MADQTQYVTLGAADSLFAVPVERVQQILETQPIAAMPHAPADFLGMIDVRGQSVPVMDLRKRLALPAAEDSHSTRIMVLDARVGEAPRRIGLKTDRVFEVTALDADTMEAPPDLGASWRTEFVAGVGRRNGAFVTVLDLDRLFAAADLPAASGVAA</sequence>
<dbReference type="Proteomes" id="UP000244037">
    <property type="component" value="Unassembled WGS sequence"/>
</dbReference>
<dbReference type="GO" id="GO:0007165">
    <property type="term" value="P:signal transduction"/>
    <property type="evidence" value="ECO:0007669"/>
    <property type="project" value="InterPro"/>
</dbReference>
<proteinExistence type="predicted"/>
<dbReference type="SUPFAM" id="SSF50341">
    <property type="entry name" value="CheW-like"/>
    <property type="match status" value="1"/>
</dbReference>
<dbReference type="GO" id="GO:0006935">
    <property type="term" value="P:chemotaxis"/>
    <property type="evidence" value="ECO:0007669"/>
    <property type="project" value="InterPro"/>
</dbReference>
<dbReference type="AlphaFoldDB" id="A0A8E2VI13"/>
<evidence type="ECO:0000259" key="1">
    <source>
        <dbReference type="PROSITE" id="PS50851"/>
    </source>
</evidence>